<proteinExistence type="predicted"/>
<evidence type="ECO:0000313" key="2">
    <source>
        <dbReference type="EMBL" id="KAJ4486728.1"/>
    </source>
</evidence>
<feature type="region of interest" description="Disordered" evidence="1">
    <location>
        <begin position="1"/>
        <end position="36"/>
    </location>
</feature>
<evidence type="ECO:0000313" key="3">
    <source>
        <dbReference type="EMBL" id="KAJ4486732.1"/>
    </source>
</evidence>
<dbReference type="EMBL" id="JANVFS010000010">
    <property type="protein sequence ID" value="KAJ4486732.1"/>
    <property type="molecule type" value="Genomic_DNA"/>
</dbReference>
<dbReference type="EMBL" id="JANVFS010000010">
    <property type="protein sequence ID" value="KAJ4486728.1"/>
    <property type="molecule type" value="Genomic_DNA"/>
</dbReference>
<dbReference type="Proteomes" id="UP001150238">
    <property type="component" value="Unassembled WGS sequence"/>
</dbReference>
<accession>A0A9W9DVV0</accession>
<gene>
    <name evidence="2" type="ORF">C8J55DRAFT_569831</name>
    <name evidence="3" type="ORF">C8J55DRAFT_569840</name>
</gene>
<organism evidence="2 4">
    <name type="scientific">Lentinula lateritia</name>
    <dbReference type="NCBI Taxonomy" id="40482"/>
    <lineage>
        <taxon>Eukaryota</taxon>
        <taxon>Fungi</taxon>
        <taxon>Dikarya</taxon>
        <taxon>Basidiomycota</taxon>
        <taxon>Agaricomycotina</taxon>
        <taxon>Agaricomycetes</taxon>
        <taxon>Agaricomycetidae</taxon>
        <taxon>Agaricales</taxon>
        <taxon>Marasmiineae</taxon>
        <taxon>Omphalotaceae</taxon>
        <taxon>Lentinula</taxon>
    </lineage>
</organism>
<name>A0A9W9DVV0_9AGAR</name>
<protein>
    <submittedName>
        <fullName evidence="2">Uncharacterized protein</fullName>
    </submittedName>
</protein>
<comment type="caution">
    <text evidence="2">The sequence shown here is derived from an EMBL/GenBank/DDBJ whole genome shotgun (WGS) entry which is preliminary data.</text>
</comment>
<sequence length="308" mass="35108">MLTPESNKTDRDIDNQQGVSPPLPLTEIPGTPIAADPSIEDEKYLRTELESLKSHFISQLNQPPFDKIKLRSLLDSCYRYVGVLTDHDPPTPSPNIDTSHLFPRPGPKLYKAPQHRLHSRVELAERVRYEVGCLLGRVNDQHDPEFIAKPLSTVPSTTIDSWRRSGAGGPTLENFVLQLRGGKYTDWNKTAAQELHRRISSLEEIFACHSDALKELRDVYKRITVECISGDESEPGQEPKLDRVYYRTTRAWSSQQFEEFQILLRAWHVGSRYIGSGKYSNGRFPHPRYPSSRPESIFDPDVAVKVMN</sequence>
<reference evidence="2" key="2">
    <citation type="journal article" date="2023" name="Proc. Natl. Acad. Sci. U.S.A.">
        <title>A global phylogenomic analysis of the shiitake genus Lentinula.</title>
        <authorList>
            <person name="Sierra-Patev S."/>
            <person name="Min B."/>
            <person name="Naranjo-Ortiz M."/>
            <person name="Looney B."/>
            <person name="Konkel Z."/>
            <person name="Slot J.C."/>
            <person name="Sakamoto Y."/>
            <person name="Steenwyk J.L."/>
            <person name="Rokas A."/>
            <person name="Carro J."/>
            <person name="Camarero S."/>
            <person name="Ferreira P."/>
            <person name="Molpeceres G."/>
            <person name="Ruiz-Duenas F.J."/>
            <person name="Serrano A."/>
            <person name="Henrissat B."/>
            <person name="Drula E."/>
            <person name="Hughes K.W."/>
            <person name="Mata J.L."/>
            <person name="Ishikawa N.K."/>
            <person name="Vargas-Isla R."/>
            <person name="Ushijima S."/>
            <person name="Smith C.A."/>
            <person name="Donoghue J."/>
            <person name="Ahrendt S."/>
            <person name="Andreopoulos W."/>
            <person name="He G."/>
            <person name="LaButti K."/>
            <person name="Lipzen A."/>
            <person name="Ng V."/>
            <person name="Riley R."/>
            <person name="Sandor L."/>
            <person name="Barry K."/>
            <person name="Martinez A.T."/>
            <person name="Xiao Y."/>
            <person name="Gibbons J.G."/>
            <person name="Terashima K."/>
            <person name="Grigoriev I.V."/>
            <person name="Hibbett D."/>
        </authorList>
    </citation>
    <scope>NUCLEOTIDE SEQUENCE</scope>
    <source>
        <strain evidence="2">Sp2 HRB7682 ss15</strain>
    </source>
</reference>
<dbReference type="AlphaFoldDB" id="A0A9W9DVV0"/>
<evidence type="ECO:0000256" key="1">
    <source>
        <dbReference type="SAM" id="MobiDB-lite"/>
    </source>
</evidence>
<reference evidence="2" key="1">
    <citation type="submission" date="2022-08" db="EMBL/GenBank/DDBJ databases">
        <authorList>
            <consortium name="DOE Joint Genome Institute"/>
            <person name="Min B."/>
            <person name="Riley R."/>
            <person name="Sierra-Patev S."/>
            <person name="Naranjo-Ortiz M."/>
            <person name="Looney B."/>
            <person name="Konkel Z."/>
            <person name="Slot J.C."/>
            <person name="Sakamoto Y."/>
            <person name="Steenwyk J.L."/>
            <person name="Rokas A."/>
            <person name="Carro J."/>
            <person name="Camarero S."/>
            <person name="Ferreira P."/>
            <person name="Molpeceres G."/>
            <person name="Ruiz-Duenas F.J."/>
            <person name="Serrano A."/>
            <person name="Henrissat B."/>
            <person name="Drula E."/>
            <person name="Hughes K.W."/>
            <person name="Mata J.L."/>
            <person name="Ishikawa N.K."/>
            <person name="Vargas-Isla R."/>
            <person name="Ushijima S."/>
            <person name="Smith C.A."/>
            <person name="Ahrendt S."/>
            <person name="Andreopoulos W."/>
            <person name="He G."/>
            <person name="Labutti K."/>
            <person name="Lipzen A."/>
            <person name="Ng V."/>
            <person name="Sandor L."/>
            <person name="Barry K."/>
            <person name="Martinez A.T."/>
            <person name="Xiao Y."/>
            <person name="Gibbons J.G."/>
            <person name="Terashima K."/>
            <person name="Hibbett D.S."/>
            <person name="Grigoriev I.V."/>
        </authorList>
    </citation>
    <scope>NUCLEOTIDE SEQUENCE</scope>
    <source>
        <strain evidence="2">Sp2 HRB7682 ss15</strain>
    </source>
</reference>
<evidence type="ECO:0000313" key="4">
    <source>
        <dbReference type="Proteomes" id="UP001150238"/>
    </source>
</evidence>